<dbReference type="FunFam" id="3.60.15.10:FF:000014">
    <property type="entry name" value="Zinc phosphodiesterase ELAC protein 2"/>
    <property type="match status" value="1"/>
</dbReference>
<comment type="cofactor">
    <cofactor evidence="2">
        <name>Zn(2+)</name>
        <dbReference type="ChEBI" id="CHEBI:29105"/>
    </cofactor>
</comment>
<evidence type="ECO:0000256" key="8">
    <source>
        <dbReference type="ARBA" id="ARBA00022553"/>
    </source>
</evidence>
<keyword evidence="14" id="KW-0862">Zinc</keyword>
<comment type="catalytic activity">
    <reaction evidence="1">
        <text>Endonucleolytic cleavage of RNA, removing extra 3' nucleotides from tRNA precursor, generating 3' termini of tRNAs. A 3'-hydroxy group is left at the tRNA terminus and a 5'-phosphoryl group is left at the trailer molecule.</text>
        <dbReference type="EC" id="3.1.26.11"/>
    </reaction>
</comment>
<evidence type="ECO:0000256" key="11">
    <source>
        <dbReference type="ARBA" id="ARBA00022723"/>
    </source>
</evidence>
<evidence type="ECO:0000256" key="4">
    <source>
        <dbReference type="ARBA" id="ARBA00004305"/>
    </source>
</evidence>
<evidence type="ECO:0000313" key="25">
    <source>
        <dbReference type="EMBL" id="KAF7995998.1"/>
    </source>
</evidence>
<gene>
    <name evidence="25" type="ORF">HCN44_009036</name>
</gene>
<evidence type="ECO:0000256" key="1">
    <source>
        <dbReference type="ARBA" id="ARBA00000402"/>
    </source>
</evidence>
<evidence type="ECO:0000256" key="17">
    <source>
        <dbReference type="ARBA" id="ARBA00023242"/>
    </source>
</evidence>
<evidence type="ECO:0000256" key="13">
    <source>
        <dbReference type="ARBA" id="ARBA00022801"/>
    </source>
</evidence>
<dbReference type="SMART" id="SM00849">
    <property type="entry name" value="Lactamase_B"/>
    <property type="match status" value="1"/>
</dbReference>
<dbReference type="EC" id="3.1.26.11" evidence="6"/>
<evidence type="ECO:0000256" key="10">
    <source>
        <dbReference type="ARBA" id="ARBA00022722"/>
    </source>
</evidence>
<evidence type="ECO:0000259" key="24">
    <source>
        <dbReference type="SMART" id="SM00849"/>
    </source>
</evidence>
<protein>
    <recommendedName>
        <fullName evidence="7">Zinc phosphodiesterase ELAC protein 2</fullName>
        <ecNumber evidence="6">3.1.26.11</ecNumber>
    </recommendedName>
    <alternativeName>
        <fullName evidence="21">ElaC homolog protein 2</fullName>
    </alternativeName>
    <alternativeName>
        <fullName evidence="19">Ribonuclease Z 2</fullName>
    </alternativeName>
    <alternativeName>
        <fullName evidence="20">tRNA 3 endonuclease 2</fullName>
    </alternativeName>
    <alternativeName>
        <fullName evidence="18">tRNase Z 2</fullName>
    </alternativeName>
</protein>
<comment type="caution">
    <text evidence="25">The sequence shown here is derived from an EMBL/GenBank/DDBJ whole genome shotgun (WGS) entry which is preliminary data.</text>
</comment>
<comment type="function">
    <text evidence="22">Zinc phosphodiesterase, which displays mitochondrial tRNA 3'-processing endonuclease activity. Involved in tRNA maturation, by removing a 3'-trailer from precursor tRNA. Associates with mitochondrial DNA complexes at the nucleoids to initiate RNA processing and ribosome assembly.</text>
</comment>
<evidence type="ECO:0000256" key="21">
    <source>
        <dbReference type="ARBA" id="ARBA00032616"/>
    </source>
</evidence>
<dbReference type="SUPFAM" id="SSF56281">
    <property type="entry name" value="Metallo-hydrolase/oxidoreductase"/>
    <property type="match status" value="2"/>
</dbReference>
<dbReference type="AlphaFoldDB" id="A0A834XYM6"/>
<keyword evidence="16" id="KW-0496">Mitochondrion</keyword>
<dbReference type="InterPro" id="IPR047151">
    <property type="entry name" value="RNZ2-like"/>
</dbReference>
<dbReference type="CDD" id="cd07718">
    <property type="entry name" value="RNaseZ_ELAC1_ELAC2-C-term-like_MBL-fold"/>
    <property type="match status" value="1"/>
</dbReference>
<dbReference type="GO" id="GO:0042781">
    <property type="term" value="F:3'-tRNA processing endoribonuclease activity"/>
    <property type="evidence" value="ECO:0007669"/>
    <property type="project" value="UniProtKB-EC"/>
</dbReference>
<accession>A0A834XYM6</accession>
<evidence type="ECO:0000256" key="12">
    <source>
        <dbReference type="ARBA" id="ARBA00022759"/>
    </source>
</evidence>
<evidence type="ECO:0000256" key="19">
    <source>
        <dbReference type="ARBA" id="ARBA00030729"/>
    </source>
</evidence>
<evidence type="ECO:0000256" key="14">
    <source>
        <dbReference type="ARBA" id="ARBA00022833"/>
    </source>
</evidence>
<evidence type="ECO:0000256" key="5">
    <source>
        <dbReference type="ARBA" id="ARBA00007823"/>
    </source>
</evidence>
<evidence type="ECO:0000256" key="9">
    <source>
        <dbReference type="ARBA" id="ARBA00022694"/>
    </source>
</evidence>
<dbReference type="EMBL" id="JACMRX010000002">
    <property type="protein sequence ID" value="KAF7995998.1"/>
    <property type="molecule type" value="Genomic_DNA"/>
</dbReference>
<evidence type="ECO:0000256" key="15">
    <source>
        <dbReference type="ARBA" id="ARBA00022946"/>
    </source>
</evidence>
<dbReference type="InterPro" id="IPR027794">
    <property type="entry name" value="tRNase_Z_dom"/>
</dbReference>
<comment type="similarity">
    <text evidence="5">Belongs to the RNase Z family.</text>
</comment>
<keyword evidence="10" id="KW-0540">Nuclease</keyword>
<keyword evidence="15" id="KW-0809">Transit peptide</keyword>
<evidence type="ECO:0000256" key="7">
    <source>
        <dbReference type="ARBA" id="ARBA00013357"/>
    </source>
</evidence>
<dbReference type="PANTHER" id="PTHR12553:SF49">
    <property type="entry name" value="ZINC PHOSPHODIESTERASE ELAC PROTEIN 2"/>
    <property type="match status" value="1"/>
</dbReference>
<proteinExistence type="inferred from homology"/>
<dbReference type="Proteomes" id="UP000639338">
    <property type="component" value="Unassembled WGS sequence"/>
</dbReference>
<comment type="subunit">
    <text evidence="23">Homodimer. Interacts with PTCD1.</text>
</comment>
<evidence type="ECO:0000256" key="22">
    <source>
        <dbReference type="ARBA" id="ARBA00046098"/>
    </source>
</evidence>
<evidence type="ECO:0000256" key="2">
    <source>
        <dbReference type="ARBA" id="ARBA00001947"/>
    </source>
</evidence>
<keyword evidence="8" id="KW-0597">Phosphoprotein</keyword>
<evidence type="ECO:0000313" key="26">
    <source>
        <dbReference type="Proteomes" id="UP000639338"/>
    </source>
</evidence>
<dbReference type="GO" id="GO:0046872">
    <property type="term" value="F:metal ion binding"/>
    <property type="evidence" value="ECO:0007669"/>
    <property type="project" value="UniProtKB-KW"/>
</dbReference>
<feature type="domain" description="Metallo-beta-lactamase" evidence="24">
    <location>
        <begin position="522"/>
        <end position="725"/>
    </location>
</feature>
<dbReference type="GO" id="GO:0042645">
    <property type="term" value="C:mitochondrial nucleoid"/>
    <property type="evidence" value="ECO:0007669"/>
    <property type="project" value="UniProtKB-ARBA"/>
</dbReference>
<keyword evidence="9" id="KW-0819">tRNA processing</keyword>
<keyword evidence="12" id="KW-0255">Endonuclease</keyword>
<keyword evidence="13" id="KW-0378">Hydrolase</keyword>
<reference evidence="25 26" key="1">
    <citation type="submission" date="2020-08" db="EMBL/GenBank/DDBJ databases">
        <title>Aphidius gifuensis genome sequencing and assembly.</title>
        <authorList>
            <person name="Du Z."/>
        </authorList>
    </citation>
    <scope>NUCLEOTIDE SEQUENCE [LARGE SCALE GENOMIC DNA]</scope>
    <source>
        <strain evidence="25">YNYX2018</strain>
        <tissue evidence="25">Adults</tissue>
    </source>
</reference>
<dbReference type="InterPro" id="IPR036866">
    <property type="entry name" value="RibonucZ/Hydroxyglut_hydro"/>
</dbReference>
<dbReference type="Pfam" id="PF13691">
    <property type="entry name" value="Lactamase_B_4"/>
    <property type="match status" value="1"/>
</dbReference>
<dbReference type="GO" id="GO:0005634">
    <property type="term" value="C:nucleus"/>
    <property type="evidence" value="ECO:0007669"/>
    <property type="project" value="UniProtKB-SubCell"/>
</dbReference>
<evidence type="ECO:0000256" key="3">
    <source>
        <dbReference type="ARBA" id="ARBA00004123"/>
    </source>
</evidence>
<keyword evidence="17" id="KW-0539">Nucleus</keyword>
<evidence type="ECO:0000256" key="18">
    <source>
        <dbReference type="ARBA" id="ARBA00030689"/>
    </source>
</evidence>
<evidence type="ECO:0000256" key="20">
    <source>
        <dbReference type="ARBA" id="ARBA00032104"/>
    </source>
</evidence>
<dbReference type="PANTHER" id="PTHR12553">
    <property type="entry name" value="ZINC PHOSPHODIESTERASE ELAC PROTEIN 2"/>
    <property type="match status" value="1"/>
</dbReference>
<evidence type="ECO:0000256" key="16">
    <source>
        <dbReference type="ARBA" id="ARBA00023128"/>
    </source>
</evidence>
<dbReference type="Pfam" id="PF23023">
    <property type="entry name" value="Anti-Pycsar_Apyc1"/>
    <property type="match status" value="1"/>
</dbReference>
<dbReference type="OrthoDB" id="527344at2759"/>
<organism evidence="25 26">
    <name type="scientific">Aphidius gifuensis</name>
    <name type="common">Parasitoid wasp</name>
    <dbReference type="NCBI Taxonomy" id="684658"/>
    <lineage>
        <taxon>Eukaryota</taxon>
        <taxon>Metazoa</taxon>
        <taxon>Ecdysozoa</taxon>
        <taxon>Arthropoda</taxon>
        <taxon>Hexapoda</taxon>
        <taxon>Insecta</taxon>
        <taxon>Pterygota</taxon>
        <taxon>Neoptera</taxon>
        <taxon>Endopterygota</taxon>
        <taxon>Hymenoptera</taxon>
        <taxon>Apocrita</taxon>
        <taxon>Ichneumonoidea</taxon>
        <taxon>Braconidae</taxon>
        <taxon>Aphidiinae</taxon>
        <taxon>Aphidius</taxon>
    </lineage>
</organism>
<sequence>MIIEKSKAIKNLLCRLQKTTVSMDNNYYSKSSLSKSDMSQKQVQKLLQKAKHGKRSKILDKNNVPGKIYLQILGSGTKGVPSSLYVSTNFSKYLFNCGEGSQRLANEHHLKIGQLDHIFFTMPTWKNMGGLPGMALTIQDCGVPNINLHGPRGISELFHATRRFILLKDLSVTENNCDDNNEFKDSCMSVQYVNLTKTQKNSKVDYGMIVDADGADYYLHEFNKRSERNVSSRSNNLPTKYFNSYNNKKTVDKIHGCIVYICKLHKQPGSLDLSKLVDYGVKSGPICSELKTGQDVTLPDGTIVKSEDVHTPDIPGPVFIVLEIPDDDYLNSLIKNKSFDDYQSTGKLENQAMFIVHFTPENILNSKKYRDWMIKFPKTTEHIIINEYNNCYSYEALHRIQHQLTLLHPNIFPTIYDKNLNDNELLKNIDKECVEDSLKIYRAQTLDYIHLRPLTGLDSSQIVKIDSNADIAKVFSIEGFQETLENLKIDINNQLKNSNDQSEFPKLIVLGTGSSIPNKVRNTSGLLLRIDQSSSIVLDCGEGTVGQIIRFFGVKEADNILTSIKAIYISHLHADHHLGLLGILQERQRVTELPVYLFAPKQIESWLQFYDRKIENIKNTFNLVPNQCLIMNLRQMKPDVDDEINKILKIKDINTVEVNHCLHAFGLSLVLENGKKIVYSGDTKPCTTLVDLGKNCDLLIHEATMEDTLEDDARKKAHSTISQAIKIGQDMNAKFTLLTHFSQRYSKMPKLPESSTVYSLNNVGIAFDNMQVSLSELSLLPLFYPSLGFMFSDFCMTLEKKAEQRILKKKRQD</sequence>
<keyword evidence="26" id="KW-1185">Reference proteome</keyword>
<keyword evidence="11" id="KW-0479">Metal-binding</keyword>
<evidence type="ECO:0000256" key="23">
    <source>
        <dbReference type="ARBA" id="ARBA00047136"/>
    </source>
</evidence>
<name>A0A834XYM6_APHGI</name>
<dbReference type="GO" id="GO:1990180">
    <property type="term" value="P:mitochondrial tRNA 3'-end processing"/>
    <property type="evidence" value="ECO:0007669"/>
    <property type="project" value="TreeGrafter"/>
</dbReference>
<evidence type="ECO:0000256" key="6">
    <source>
        <dbReference type="ARBA" id="ARBA00012477"/>
    </source>
</evidence>
<dbReference type="InterPro" id="IPR001279">
    <property type="entry name" value="Metallo-B-lactamas"/>
</dbReference>
<comment type="subcellular location">
    <subcellularLocation>
        <location evidence="4">Mitochondrion matrix</location>
    </subcellularLocation>
    <subcellularLocation>
        <location evidence="3">Nucleus</location>
    </subcellularLocation>
</comment>
<dbReference type="Gene3D" id="3.60.15.10">
    <property type="entry name" value="Ribonuclease Z/Hydroxyacylglutathione hydrolase-like"/>
    <property type="match status" value="2"/>
</dbReference>